<dbReference type="AlphaFoldDB" id="A0A4Z2GI69"/>
<feature type="compositionally biased region" description="Polar residues" evidence="1">
    <location>
        <begin position="1"/>
        <end position="11"/>
    </location>
</feature>
<evidence type="ECO:0000256" key="1">
    <source>
        <dbReference type="SAM" id="MobiDB-lite"/>
    </source>
</evidence>
<feature type="region of interest" description="Disordered" evidence="1">
    <location>
        <begin position="1"/>
        <end position="28"/>
    </location>
</feature>
<feature type="region of interest" description="Disordered" evidence="1">
    <location>
        <begin position="82"/>
        <end position="106"/>
    </location>
</feature>
<feature type="compositionally biased region" description="Polar residues" evidence="1">
    <location>
        <begin position="82"/>
        <end position="91"/>
    </location>
</feature>
<organism evidence="2 3">
    <name type="scientific">Liparis tanakae</name>
    <name type="common">Tanaka's snailfish</name>
    <dbReference type="NCBI Taxonomy" id="230148"/>
    <lineage>
        <taxon>Eukaryota</taxon>
        <taxon>Metazoa</taxon>
        <taxon>Chordata</taxon>
        <taxon>Craniata</taxon>
        <taxon>Vertebrata</taxon>
        <taxon>Euteleostomi</taxon>
        <taxon>Actinopterygii</taxon>
        <taxon>Neopterygii</taxon>
        <taxon>Teleostei</taxon>
        <taxon>Neoteleostei</taxon>
        <taxon>Acanthomorphata</taxon>
        <taxon>Eupercaria</taxon>
        <taxon>Perciformes</taxon>
        <taxon>Cottioidei</taxon>
        <taxon>Cottales</taxon>
        <taxon>Liparidae</taxon>
        <taxon>Liparis</taxon>
    </lineage>
</organism>
<accession>A0A4Z2GI69</accession>
<protein>
    <submittedName>
        <fullName evidence="2">Uncharacterized protein</fullName>
    </submittedName>
</protein>
<dbReference type="EMBL" id="SRLO01000549">
    <property type="protein sequence ID" value="TNN52382.1"/>
    <property type="molecule type" value="Genomic_DNA"/>
</dbReference>
<dbReference type="Proteomes" id="UP000314294">
    <property type="component" value="Unassembled WGS sequence"/>
</dbReference>
<proteinExistence type="predicted"/>
<name>A0A4Z2GI69_9TELE</name>
<gene>
    <name evidence="2" type="ORF">EYF80_037405</name>
</gene>
<reference evidence="2 3" key="1">
    <citation type="submission" date="2019-03" db="EMBL/GenBank/DDBJ databases">
        <title>First draft genome of Liparis tanakae, snailfish: a comprehensive survey of snailfish specific genes.</title>
        <authorList>
            <person name="Kim W."/>
            <person name="Song I."/>
            <person name="Jeong J.-H."/>
            <person name="Kim D."/>
            <person name="Kim S."/>
            <person name="Ryu S."/>
            <person name="Song J.Y."/>
            <person name="Lee S.K."/>
        </authorList>
    </citation>
    <scope>NUCLEOTIDE SEQUENCE [LARGE SCALE GENOMIC DNA]</scope>
    <source>
        <tissue evidence="2">Muscle</tissue>
    </source>
</reference>
<sequence length="123" mass="13738">MKEMITASTEQSNRDKPRPLSHANDAIKPQIDERAQRIYLVVNFISSRLCLCASVPTAPLWGQTHAPTHTLAPAGLINNQPPAEANYTWSQDRSHPRSTHSAAEPKHTPLPHAQLILFIQYIL</sequence>
<evidence type="ECO:0000313" key="3">
    <source>
        <dbReference type="Proteomes" id="UP000314294"/>
    </source>
</evidence>
<comment type="caution">
    <text evidence="2">The sequence shown here is derived from an EMBL/GenBank/DDBJ whole genome shotgun (WGS) entry which is preliminary data.</text>
</comment>
<evidence type="ECO:0000313" key="2">
    <source>
        <dbReference type="EMBL" id="TNN52382.1"/>
    </source>
</evidence>
<keyword evidence="3" id="KW-1185">Reference proteome</keyword>